<dbReference type="InterPro" id="IPR000719">
    <property type="entry name" value="Prot_kinase_dom"/>
</dbReference>
<dbReference type="FunFam" id="1.10.510.10:FF:000021">
    <property type="entry name" value="Serine/threonine protein kinase"/>
    <property type="match status" value="1"/>
</dbReference>
<dbReference type="OrthoDB" id="6111975at2"/>
<evidence type="ECO:0000313" key="11">
    <source>
        <dbReference type="Proteomes" id="UP000187735"/>
    </source>
</evidence>
<dbReference type="SUPFAM" id="SSF56112">
    <property type="entry name" value="Protein kinase-like (PK-like)"/>
    <property type="match status" value="1"/>
</dbReference>
<dbReference type="EC" id="2.7.11.1" evidence="1"/>
<keyword evidence="2" id="KW-0723">Serine/threonine-protein kinase</keyword>
<dbReference type="PROSITE" id="PS50011">
    <property type="entry name" value="PROTEIN_KINASE_DOM"/>
    <property type="match status" value="1"/>
</dbReference>
<evidence type="ECO:0000256" key="4">
    <source>
        <dbReference type="ARBA" id="ARBA00022741"/>
    </source>
</evidence>
<dbReference type="Pfam" id="PF13490">
    <property type="entry name" value="zf-HC2"/>
    <property type="match status" value="1"/>
</dbReference>
<dbReference type="Gene3D" id="1.10.510.10">
    <property type="entry name" value="Transferase(Phosphotransferase) domain 1"/>
    <property type="match status" value="1"/>
</dbReference>
<protein>
    <recommendedName>
        <fullName evidence="1">non-specific serine/threonine protein kinase</fullName>
        <ecNumber evidence="1">2.7.11.1</ecNumber>
    </recommendedName>
</protein>
<dbReference type="AlphaFoldDB" id="A0A1P8WBQ6"/>
<dbReference type="InterPro" id="IPR027383">
    <property type="entry name" value="Znf_put"/>
</dbReference>
<dbReference type="GO" id="GO:0005524">
    <property type="term" value="F:ATP binding"/>
    <property type="evidence" value="ECO:0007669"/>
    <property type="project" value="UniProtKB-UniRule"/>
</dbReference>
<evidence type="ECO:0000256" key="2">
    <source>
        <dbReference type="ARBA" id="ARBA00022527"/>
    </source>
</evidence>
<feature type="transmembrane region" description="Helical" evidence="8">
    <location>
        <begin position="413"/>
        <end position="431"/>
    </location>
</feature>
<evidence type="ECO:0000256" key="1">
    <source>
        <dbReference type="ARBA" id="ARBA00012513"/>
    </source>
</evidence>
<gene>
    <name evidence="10" type="primary">prkC_7</name>
    <name evidence="10" type="ORF">Fuma_01083</name>
</gene>
<keyword evidence="4 7" id="KW-0547">Nucleotide-binding</keyword>
<dbReference type="RefSeq" id="WP_077023246.1">
    <property type="nucleotide sequence ID" value="NZ_CP017641.1"/>
</dbReference>
<dbReference type="InterPro" id="IPR011009">
    <property type="entry name" value="Kinase-like_dom_sf"/>
</dbReference>
<keyword evidence="8" id="KW-1133">Transmembrane helix</keyword>
<dbReference type="Proteomes" id="UP000187735">
    <property type="component" value="Chromosome"/>
</dbReference>
<organism evidence="10 11">
    <name type="scientific">Fuerstiella marisgermanici</name>
    <dbReference type="NCBI Taxonomy" id="1891926"/>
    <lineage>
        <taxon>Bacteria</taxon>
        <taxon>Pseudomonadati</taxon>
        <taxon>Planctomycetota</taxon>
        <taxon>Planctomycetia</taxon>
        <taxon>Planctomycetales</taxon>
        <taxon>Planctomycetaceae</taxon>
        <taxon>Fuerstiella</taxon>
    </lineage>
</organism>
<sequence length="487" mass="53289">MNASACEFDLLQQSLDDRLTEAQEERLAEHLVDCESCREKLEQLAAGPQAWQRIETCLKQEASGEHFPDGSHRVSTLIPTGPSSTSFAYPHPSDVRPQDFAVDFLRPSANPDALGTLNNIEIRSIIGHGGNGVVLKGFQEELNRLVAVKVMAPPLATSAAARLRFAREAQATAAITHPNVMPILTVHSGGQLPYLVMPYVDCESLQQRLDREGPLPAVDVLRIGHQVANGLAAAHAQGLVHRDVKPANILLEKGVDRVMLTDFGLARAADDASLTRTGLIAGTPQYMSPEQARGDAIDTRSDLFSLGSVMYAMATGRPPFRAETTYGILRRVTDEQPRQICEINSDVPAWLSGMISRLMAKSAEDRFGAADHVASLLEDCIAHVQQPRANALPEELNPPRFRRVLTSLLRKPIHVLVFGTFLLVAAVLMSLRTTPEPKPSQLVPSANEVTMEPEATDANWDAGLYEDIQEINEELDELLESLELETE</sequence>
<keyword evidence="8" id="KW-0812">Transmembrane</keyword>
<feature type="binding site" evidence="7">
    <location>
        <position position="149"/>
    </location>
    <ligand>
        <name>ATP</name>
        <dbReference type="ChEBI" id="CHEBI:30616"/>
    </ligand>
</feature>
<evidence type="ECO:0000256" key="8">
    <source>
        <dbReference type="SAM" id="Phobius"/>
    </source>
</evidence>
<evidence type="ECO:0000256" key="5">
    <source>
        <dbReference type="ARBA" id="ARBA00022777"/>
    </source>
</evidence>
<evidence type="ECO:0000313" key="10">
    <source>
        <dbReference type="EMBL" id="APZ91495.1"/>
    </source>
</evidence>
<dbReference type="STRING" id="1891926.Fuma_01083"/>
<dbReference type="Gene3D" id="3.30.200.20">
    <property type="entry name" value="Phosphorylase Kinase, domain 1"/>
    <property type="match status" value="1"/>
</dbReference>
<dbReference type="KEGG" id="fmr:Fuma_01083"/>
<dbReference type="PROSITE" id="PS00108">
    <property type="entry name" value="PROTEIN_KINASE_ST"/>
    <property type="match status" value="1"/>
</dbReference>
<dbReference type="PANTHER" id="PTHR43289:SF6">
    <property type="entry name" value="SERINE_THREONINE-PROTEIN KINASE NEKL-3"/>
    <property type="match status" value="1"/>
</dbReference>
<keyword evidence="11" id="KW-1185">Reference proteome</keyword>
<evidence type="ECO:0000256" key="3">
    <source>
        <dbReference type="ARBA" id="ARBA00022679"/>
    </source>
</evidence>
<dbReference type="CDD" id="cd14014">
    <property type="entry name" value="STKc_PknB_like"/>
    <property type="match status" value="1"/>
</dbReference>
<keyword evidence="8" id="KW-0472">Membrane</keyword>
<dbReference type="GO" id="GO:0004674">
    <property type="term" value="F:protein serine/threonine kinase activity"/>
    <property type="evidence" value="ECO:0007669"/>
    <property type="project" value="UniProtKB-KW"/>
</dbReference>
<keyword evidence="6 7" id="KW-0067">ATP-binding</keyword>
<keyword evidence="5 10" id="KW-0418">Kinase</keyword>
<dbReference type="PROSITE" id="PS00107">
    <property type="entry name" value="PROTEIN_KINASE_ATP"/>
    <property type="match status" value="1"/>
</dbReference>
<evidence type="ECO:0000259" key="9">
    <source>
        <dbReference type="PROSITE" id="PS50011"/>
    </source>
</evidence>
<keyword evidence="3 10" id="KW-0808">Transferase</keyword>
<evidence type="ECO:0000256" key="7">
    <source>
        <dbReference type="PROSITE-ProRule" id="PRU10141"/>
    </source>
</evidence>
<dbReference type="InterPro" id="IPR008271">
    <property type="entry name" value="Ser/Thr_kinase_AS"/>
</dbReference>
<dbReference type="PANTHER" id="PTHR43289">
    <property type="entry name" value="MITOGEN-ACTIVATED PROTEIN KINASE KINASE KINASE 20-RELATED"/>
    <property type="match status" value="1"/>
</dbReference>
<dbReference type="Pfam" id="PF00069">
    <property type="entry name" value="Pkinase"/>
    <property type="match status" value="1"/>
</dbReference>
<dbReference type="InterPro" id="IPR017441">
    <property type="entry name" value="Protein_kinase_ATP_BS"/>
</dbReference>
<evidence type="ECO:0000256" key="6">
    <source>
        <dbReference type="ARBA" id="ARBA00022840"/>
    </source>
</evidence>
<reference evidence="10 11" key="1">
    <citation type="journal article" date="2016" name="Front. Microbiol.">
        <title>Fuerstia marisgermanicae gen. nov., sp. nov., an Unusual Member of the Phylum Planctomycetes from the German Wadden Sea.</title>
        <authorList>
            <person name="Kohn T."/>
            <person name="Heuer A."/>
            <person name="Jogler M."/>
            <person name="Vollmers J."/>
            <person name="Boedeker C."/>
            <person name="Bunk B."/>
            <person name="Rast P."/>
            <person name="Borchert D."/>
            <person name="Glockner I."/>
            <person name="Freese H.M."/>
            <person name="Klenk H.P."/>
            <person name="Overmann J."/>
            <person name="Kaster A.K."/>
            <person name="Rohde M."/>
            <person name="Wiegand S."/>
            <person name="Jogler C."/>
        </authorList>
    </citation>
    <scope>NUCLEOTIDE SEQUENCE [LARGE SCALE GENOMIC DNA]</scope>
    <source>
        <strain evidence="10 11">NH11</strain>
    </source>
</reference>
<dbReference type="EMBL" id="CP017641">
    <property type="protein sequence ID" value="APZ91495.1"/>
    <property type="molecule type" value="Genomic_DNA"/>
</dbReference>
<accession>A0A1P8WBQ6</accession>
<name>A0A1P8WBQ6_9PLAN</name>
<proteinExistence type="predicted"/>
<feature type="domain" description="Protein kinase" evidence="9">
    <location>
        <begin position="120"/>
        <end position="381"/>
    </location>
</feature>
<dbReference type="SMART" id="SM00220">
    <property type="entry name" value="S_TKc"/>
    <property type="match status" value="1"/>
</dbReference>